<accession>G5GSB8</accession>
<evidence type="ECO:0000256" key="5">
    <source>
        <dbReference type="ARBA" id="ARBA00022519"/>
    </source>
</evidence>
<name>G5GSB8_9FIRM</name>
<keyword evidence="6 11" id="KW-0812">Transmembrane</keyword>
<feature type="transmembrane region" description="Helical" evidence="11">
    <location>
        <begin position="16"/>
        <end position="39"/>
    </location>
</feature>
<dbReference type="NCBIfam" id="TIGR01352">
    <property type="entry name" value="tonB_Cterm"/>
    <property type="match status" value="1"/>
</dbReference>
<protein>
    <recommendedName>
        <fullName evidence="12">TonB C-terminal domain-containing protein</fullName>
    </recommendedName>
</protein>
<dbReference type="HOGENOM" id="CLU_085681_1_1_9"/>
<dbReference type="GO" id="GO:0015031">
    <property type="term" value="P:protein transport"/>
    <property type="evidence" value="ECO:0007669"/>
    <property type="project" value="UniProtKB-KW"/>
</dbReference>
<dbReference type="Proteomes" id="UP000004129">
    <property type="component" value="Unassembled WGS sequence"/>
</dbReference>
<dbReference type="PATRIC" id="fig|679201.3.peg.2172"/>
<evidence type="ECO:0000259" key="12">
    <source>
        <dbReference type="PROSITE" id="PS52015"/>
    </source>
</evidence>
<evidence type="ECO:0000256" key="10">
    <source>
        <dbReference type="SAM" id="MobiDB-lite"/>
    </source>
</evidence>
<keyword evidence="14" id="KW-1185">Reference proteome</keyword>
<dbReference type="GO" id="GO:0055085">
    <property type="term" value="P:transmembrane transport"/>
    <property type="evidence" value="ECO:0007669"/>
    <property type="project" value="InterPro"/>
</dbReference>
<reference evidence="13 14" key="1">
    <citation type="submission" date="2011-08" db="EMBL/GenBank/DDBJ databases">
        <title>The Genome Sequence of Selenomonas infelix ATCC 43532.</title>
        <authorList>
            <consortium name="The Broad Institute Genome Sequencing Platform"/>
            <person name="Earl A."/>
            <person name="Ward D."/>
            <person name="Feldgarden M."/>
            <person name="Gevers D."/>
            <person name="Izard J."/>
            <person name="Blanton J.M."/>
            <person name="Baranova O.V."/>
            <person name="Dewhirst F.E."/>
            <person name="Young S.K."/>
            <person name="Zeng Q."/>
            <person name="Gargeya S."/>
            <person name="Fitzgerald M."/>
            <person name="Haas B."/>
            <person name="Abouelleil A."/>
            <person name="Alvarado L."/>
            <person name="Arachchi H.M."/>
            <person name="Berlin A."/>
            <person name="Brown A."/>
            <person name="Chapman S.B."/>
            <person name="Chen Z."/>
            <person name="Dunbar C."/>
            <person name="Freedman E."/>
            <person name="Gearin G."/>
            <person name="Gellesch M."/>
            <person name="Goldberg J."/>
            <person name="Griggs A."/>
            <person name="Gujja S."/>
            <person name="Heiman D."/>
            <person name="Howarth C."/>
            <person name="Larson L."/>
            <person name="Lui A."/>
            <person name="MacDonald P.J.P."/>
            <person name="Montmayeur A."/>
            <person name="Murphy C."/>
            <person name="Neiman D."/>
            <person name="Pearson M."/>
            <person name="Priest M."/>
            <person name="Roberts A."/>
            <person name="Saif S."/>
            <person name="Shea T."/>
            <person name="Shenoy N."/>
            <person name="Sisk P."/>
            <person name="Stolte C."/>
            <person name="Sykes S."/>
            <person name="Wortman J."/>
            <person name="Nusbaum C."/>
            <person name="Birren B."/>
        </authorList>
    </citation>
    <scope>NUCLEOTIDE SEQUENCE [LARGE SCALE GENOMIC DNA]</scope>
    <source>
        <strain evidence="13 14">ATCC 43532</strain>
    </source>
</reference>
<evidence type="ECO:0000256" key="11">
    <source>
        <dbReference type="SAM" id="Phobius"/>
    </source>
</evidence>
<keyword evidence="7" id="KW-0653">Protein transport</keyword>
<keyword evidence="5" id="KW-0997">Cell inner membrane</keyword>
<dbReference type="PANTHER" id="PTHR33446">
    <property type="entry name" value="PROTEIN TONB-RELATED"/>
    <property type="match status" value="1"/>
</dbReference>
<evidence type="ECO:0000256" key="4">
    <source>
        <dbReference type="ARBA" id="ARBA00022475"/>
    </source>
</evidence>
<dbReference type="Gene3D" id="3.30.1150.10">
    <property type="match status" value="1"/>
</dbReference>
<dbReference type="InterPro" id="IPR037682">
    <property type="entry name" value="TonB_C"/>
</dbReference>
<comment type="similarity">
    <text evidence="2">Belongs to the TonB family.</text>
</comment>
<evidence type="ECO:0000256" key="3">
    <source>
        <dbReference type="ARBA" id="ARBA00022448"/>
    </source>
</evidence>
<feature type="domain" description="TonB C-terminal" evidence="12">
    <location>
        <begin position="145"/>
        <end position="234"/>
    </location>
</feature>
<dbReference type="RefSeq" id="WP_006693584.1">
    <property type="nucleotide sequence ID" value="NZ_JH376800.1"/>
</dbReference>
<comment type="caution">
    <text evidence="13">The sequence shown here is derived from an EMBL/GenBank/DDBJ whole genome shotgun (WGS) entry which is preliminary data.</text>
</comment>
<dbReference type="EMBL" id="ACZM01000019">
    <property type="protein sequence ID" value="EHG19011.1"/>
    <property type="molecule type" value="Genomic_DNA"/>
</dbReference>
<keyword evidence="8 11" id="KW-1133">Transmembrane helix</keyword>
<evidence type="ECO:0000313" key="13">
    <source>
        <dbReference type="EMBL" id="EHG19011.1"/>
    </source>
</evidence>
<proteinExistence type="inferred from homology"/>
<dbReference type="eggNOG" id="COG0810">
    <property type="taxonomic scope" value="Bacteria"/>
</dbReference>
<dbReference type="InterPro" id="IPR051045">
    <property type="entry name" value="TonB-dependent_transducer"/>
</dbReference>
<keyword evidence="9 11" id="KW-0472">Membrane</keyword>
<keyword evidence="4" id="KW-1003">Cell membrane</keyword>
<evidence type="ECO:0000256" key="9">
    <source>
        <dbReference type="ARBA" id="ARBA00023136"/>
    </source>
</evidence>
<comment type="subcellular location">
    <subcellularLocation>
        <location evidence="1">Cell inner membrane</location>
        <topology evidence="1">Single-pass membrane protein</topology>
        <orientation evidence="1">Periplasmic side</orientation>
    </subcellularLocation>
</comment>
<evidence type="ECO:0000256" key="7">
    <source>
        <dbReference type="ARBA" id="ARBA00022927"/>
    </source>
</evidence>
<dbReference type="SUPFAM" id="SSF74653">
    <property type="entry name" value="TolA/TonB C-terminal domain"/>
    <property type="match status" value="1"/>
</dbReference>
<evidence type="ECO:0000256" key="2">
    <source>
        <dbReference type="ARBA" id="ARBA00006555"/>
    </source>
</evidence>
<dbReference type="GO" id="GO:0005886">
    <property type="term" value="C:plasma membrane"/>
    <property type="evidence" value="ECO:0007669"/>
    <property type="project" value="UniProtKB-SubCell"/>
</dbReference>
<dbReference type="Pfam" id="PF03544">
    <property type="entry name" value="TonB_C"/>
    <property type="match status" value="1"/>
</dbReference>
<dbReference type="InterPro" id="IPR006260">
    <property type="entry name" value="TonB/TolA_C"/>
</dbReference>
<dbReference type="AlphaFoldDB" id="G5GSB8"/>
<evidence type="ECO:0000256" key="6">
    <source>
        <dbReference type="ARBA" id="ARBA00022692"/>
    </source>
</evidence>
<feature type="compositionally biased region" description="Basic and acidic residues" evidence="10">
    <location>
        <begin position="84"/>
        <end position="101"/>
    </location>
</feature>
<sequence length="234" mass="24362">MFMGGENLDVTVKEKYLSWGASFGIHFCILIAAAAMGLFSMATEPEKRPIDVEIYDASAPESAPEPAAEAAAPMPSIDDIPLEPPKKEQPQEQQEQPKETPKTAATNSSTAPSTSEGKSEKPSAAPSESTGGGESTGRDAAAAQRPSVPPKLISGSAPAYPKELDRKGITGTVGLAIVVGANGGVQSVDVTSSSGHAELDQAAITAAYTYSFEPARNIYDEPVACRVNRSFSFS</sequence>
<dbReference type="STRING" id="679201.HMPREF9334_02150"/>
<keyword evidence="3" id="KW-0813">Transport</keyword>
<dbReference type="PROSITE" id="PS52015">
    <property type="entry name" value="TONB_CTD"/>
    <property type="match status" value="1"/>
</dbReference>
<feature type="region of interest" description="Disordered" evidence="10">
    <location>
        <begin position="58"/>
        <end position="164"/>
    </location>
</feature>
<gene>
    <name evidence="13" type="ORF">HMPREF9334_02150</name>
</gene>
<evidence type="ECO:0000313" key="14">
    <source>
        <dbReference type="Proteomes" id="UP000004129"/>
    </source>
</evidence>
<feature type="compositionally biased region" description="Low complexity" evidence="10">
    <location>
        <begin position="58"/>
        <end position="76"/>
    </location>
</feature>
<evidence type="ECO:0000256" key="8">
    <source>
        <dbReference type="ARBA" id="ARBA00022989"/>
    </source>
</evidence>
<organism evidence="13 14">
    <name type="scientific">Selenomonas infelix ATCC 43532</name>
    <dbReference type="NCBI Taxonomy" id="679201"/>
    <lineage>
        <taxon>Bacteria</taxon>
        <taxon>Bacillati</taxon>
        <taxon>Bacillota</taxon>
        <taxon>Negativicutes</taxon>
        <taxon>Selenomonadales</taxon>
        <taxon>Selenomonadaceae</taxon>
        <taxon>Selenomonas</taxon>
    </lineage>
</organism>
<evidence type="ECO:0000256" key="1">
    <source>
        <dbReference type="ARBA" id="ARBA00004383"/>
    </source>
</evidence>
<feature type="compositionally biased region" description="Low complexity" evidence="10">
    <location>
        <begin position="102"/>
        <end position="115"/>
    </location>
</feature>